<evidence type="ECO:0000256" key="4">
    <source>
        <dbReference type="ARBA" id="ARBA00022475"/>
    </source>
</evidence>
<comment type="subcellular location">
    <subcellularLocation>
        <location evidence="1 10">Cell inner membrane</location>
    </subcellularLocation>
</comment>
<sequence length="328" mass="35195">MRPRARDRRGMALLTVLLLVAVMAALCVVLLDDVRFSVRRTTNAESQAQAQAFAAGAEALARRRLSDLVRADPARTPLQPQWNGRVFALPLEEGEGRAVIRDGQSCFNLNSLVLGQGEDLIARPEGAAQFIALGEALGLPRGRMSAVAAALTDWMDGDDEVAAQGAEDAAYASRSTPYRTGGVMLAEVSELRAVAGVDDELYRRLRPHLCALPEARLLLLNVNTLEPQDAVLLVAISRGVVGLNAAKAAIAARPATGWSSPDAFWAQPALSGVVVDEEAKGQITLATRYFDLRVEIEHGDARAVRTALIHVAPDGVARTVIRRWTPEA</sequence>
<evidence type="ECO:0000256" key="10">
    <source>
        <dbReference type="PIRNR" id="PIRNR002786"/>
    </source>
</evidence>
<protein>
    <recommendedName>
        <fullName evidence="10">Type II secretion system protein K</fullName>
    </recommendedName>
</protein>
<gene>
    <name evidence="13" type="ORF">CD943_02635</name>
</gene>
<evidence type="ECO:0000256" key="5">
    <source>
        <dbReference type="ARBA" id="ARBA00022519"/>
    </source>
</evidence>
<dbReference type="AlphaFoldDB" id="A0A1Z3LUJ4"/>
<evidence type="ECO:0000256" key="3">
    <source>
        <dbReference type="ARBA" id="ARBA00022448"/>
    </source>
</evidence>
<dbReference type="PIRSF" id="PIRSF002786">
    <property type="entry name" value="XcpX"/>
    <property type="match status" value="1"/>
</dbReference>
<dbReference type="GO" id="GO:0005886">
    <property type="term" value="C:plasma membrane"/>
    <property type="evidence" value="ECO:0007669"/>
    <property type="project" value="UniProtKB-SubCell"/>
</dbReference>
<keyword evidence="7" id="KW-0653">Protein transport</keyword>
<dbReference type="Gene3D" id="3.30.1300.30">
    <property type="entry name" value="GSPII I/J protein-like"/>
    <property type="match status" value="1"/>
</dbReference>
<proteinExistence type="inferred from homology"/>
<feature type="domain" description="T2SS protein K second SAM-like" evidence="11">
    <location>
        <begin position="220"/>
        <end position="283"/>
    </location>
</feature>
<dbReference type="SUPFAM" id="SSF54523">
    <property type="entry name" value="Pili subunits"/>
    <property type="match status" value="1"/>
</dbReference>
<dbReference type="InterPro" id="IPR038072">
    <property type="entry name" value="GspK_central_sf"/>
</dbReference>
<reference evidence="13 14" key="2">
    <citation type="submission" date="2017-06" db="EMBL/GenBank/DDBJ databases">
        <authorList>
            <person name="Kim H.J."/>
            <person name="Triplett B.A."/>
        </authorList>
    </citation>
    <scope>NUCLEOTIDE SEQUENCE [LARGE SCALE GENOMIC DNA]</scope>
    <source>
        <strain evidence="13 14">BZC3</strain>
    </source>
</reference>
<reference evidence="13 14" key="1">
    <citation type="submission" date="2017-06" db="EMBL/GenBank/DDBJ databases">
        <title>Biodegradation of gentamicin by bacterial consortia AMQD4 in synthetic medium and raw gentamicin sewage.</title>
        <authorList>
            <person name="Chang H."/>
            <person name="Feng Y."/>
            <person name="Li Z."/>
            <person name="Xue J."/>
            <person name="Cheng D."/>
        </authorList>
    </citation>
    <scope>NUCLEOTIDE SEQUENCE [LARGE SCALE GENOMIC DNA]</scope>
    <source>
        <strain evidence="13 14">BZC3</strain>
    </source>
</reference>
<dbReference type="InterPro" id="IPR049031">
    <property type="entry name" value="T2SSK_SAM-like_1st"/>
</dbReference>
<comment type="similarity">
    <text evidence="2 10">Belongs to the GSP K family.</text>
</comment>
<keyword evidence="3 10" id="KW-0813">Transport</keyword>
<name>A0A1Z3LUJ4_BREDI</name>
<organism evidence="13 14">
    <name type="scientific">Brevundimonas diminuta</name>
    <name type="common">Pseudomonas diminuta</name>
    <dbReference type="NCBI Taxonomy" id="293"/>
    <lineage>
        <taxon>Bacteria</taxon>
        <taxon>Pseudomonadati</taxon>
        <taxon>Pseudomonadota</taxon>
        <taxon>Alphaproteobacteria</taxon>
        <taxon>Caulobacterales</taxon>
        <taxon>Caulobacteraceae</taxon>
        <taxon>Brevundimonas</taxon>
    </lineage>
</organism>
<evidence type="ECO:0000256" key="6">
    <source>
        <dbReference type="ARBA" id="ARBA00022692"/>
    </source>
</evidence>
<keyword evidence="8" id="KW-1133">Transmembrane helix</keyword>
<dbReference type="PANTHER" id="PTHR38831:SF1">
    <property type="entry name" value="TYPE II SECRETION SYSTEM PROTEIN K-RELATED"/>
    <property type="match status" value="1"/>
</dbReference>
<feature type="domain" description="T2SS protein K first SAM-like" evidence="12">
    <location>
        <begin position="105"/>
        <end position="214"/>
    </location>
</feature>
<dbReference type="PANTHER" id="PTHR38831">
    <property type="entry name" value="TYPE II SECRETION SYSTEM PROTEIN K"/>
    <property type="match status" value="1"/>
</dbReference>
<dbReference type="EMBL" id="CP021995">
    <property type="protein sequence ID" value="ASD25884.1"/>
    <property type="molecule type" value="Genomic_DNA"/>
</dbReference>
<keyword evidence="5 10" id="KW-0997">Cell inner membrane</keyword>
<evidence type="ECO:0000313" key="14">
    <source>
        <dbReference type="Proteomes" id="UP000197024"/>
    </source>
</evidence>
<evidence type="ECO:0000259" key="12">
    <source>
        <dbReference type="Pfam" id="PF21687"/>
    </source>
</evidence>
<dbReference type="InterPro" id="IPR049179">
    <property type="entry name" value="T2SSK_SAM-like_2nd"/>
</dbReference>
<evidence type="ECO:0000256" key="7">
    <source>
        <dbReference type="ARBA" id="ARBA00022927"/>
    </source>
</evidence>
<dbReference type="Pfam" id="PF03934">
    <property type="entry name" value="T2SSK"/>
    <property type="match status" value="1"/>
</dbReference>
<evidence type="ECO:0000259" key="11">
    <source>
        <dbReference type="Pfam" id="PF03934"/>
    </source>
</evidence>
<evidence type="ECO:0000256" key="8">
    <source>
        <dbReference type="ARBA" id="ARBA00022989"/>
    </source>
</evidence>
<accession>A0A1Z3LUJ4</accession>
<dbReference type="NCBIfam" id="NF037980">
    <property type="entry name" value="T2SS_GspK"/>
    <property type="match status" value="1"/>
</dbReference>
<dbReference type="GO" id="GO:0009306">
    <property type="term" value="P:protein secretion"/>
    <property type="evidence" value="ECO:0007669"/>
    <property type="project" value="InterPro"/>
</dbReference>
<dbReference type="Proteomes" id="UP000197024">
    <property type="component" value="Chromosome"/>
</dbReference>
<evidence type="ECO:0000256" key="9">
    <source>
        <dbReference type="ARBA" id="ARBA00023136"/>
    </source>
</evidence>
<evidence type="ECO:0000256" key="2">
    <source>
        <dbReference type="ARBA" id="ARBA00007246"/>
    </source>
</evidence>
<keyword evidence="4 10" id="KW-1003">Cell membrane</keyword>
<dbReference type="InterPro" id="IPR005628">
    <property type="entry name" value="GspK"/>
</dbReference>
<keyword evidence="6" id="KW-0812">Transmembrane</keyword>
<keyword evidence="9 10" id="KW-0472">Membrane</keyword>
<evidence type="ECO:0000256" key="1">
    <source>
        <dbReference type="ARBA" id="ARBA00004533"/>
    </source>
</evidence>
<evidence type="ECO:0000313" key="13">
    <source>
        <dbReference type="EMBL" id="ASD25884.1"/>
    </source>
</evidence>
<dbReference type="Pfam" id="PF21687">
    <property type="entry name" value="T2SSK_1st"/>
    <property type="match status" value="1"/>
</dbReference>
<dbReference type="STRING" id="293.GCA_000988015_01847"/>
<dbReference type="Gene3D" id="1.10.40.60">
    <property type="entry name" value="EpsJ-like"/>
    <property type="match status" value="2"/>
</dbReference>
<dbReference type="InterPro" id="IPR045584">
    <property type="entry name" value="Pilin-like"/>
</dbReference>
<dbReference type="SUPFAM" id="SSF158544">
    <property type="entry name" value="GspK insert domain-like"/>
    <property type="match status" value="2"/>
</dbReference>